<dbReference type="PANTHER" id="PTHR24421:SF56">
    <property type="entry name" value="OXYGEN SENSOR HISTIDINE KINASE RESPONSE REGULATOR DOST"/>
    <property type="match status" value="1"/>
</dbReference>
<dbReference type="AlphaFoldDB" id="A0A543J317"/>
<dbReference type="InterPro" id="IPR050482">
    <property type="entry name" value="Sensor_HK_TwoCompSys"/>
</dbReference>
<sequence length="384" mass="41427">MTRANHPRLAEVLEALARREAALESDRRTIATLQAELEETDRGLSALYAELEQARRSEARLAAIVQSSDDAMFAITPEGLVQTWNPGAERLFGHAAAEIVNRPVDVLVPAEARGRFGAVLERLRRGGRAGHFDGRLRRRDGSPVDVAVTVSAMRGPGGALTGFSAVARDLSERLRMEAELAAARAEREVLADRERIARDLHDMVVQRVFAAGLALQATAGMVRDPRVVARLQDVVAELDATIRELRIAIFDLHTAPREAASLRARILRLTADAAGHLGYAPAVTFDGPIDSTVPERVAAHLLAVLREALSNVARHADATAVSVTLTTGDALVLEVADNGRGLGRPARSSGLTNMRERAEFLGGSFTIADRPGGGTRLEWRVPLR</sequence>
<evidence type="ECO:0000256" key="4">
    <source>
        <dbReference type="SAM" id="Coils"/>
    </source>
</evidence>
<dbReference type="RefSeq" id="WP_142260993.1">
    <property type="nucleotide sequence ID" value="NZ_BMPV01000002.1"/>
</dbReference>
<dbReference type="SMART" id="SM00091">
    <property type="entry name" value="PAS"/>
    <property type="match status" value="1"/>
</dbReference>
<proteinExistence type="predicted"/>
<keyword evidence="4" id="KW-0175">Coiled coil</keyword>
<dbReference type="Gene3D" id="1.20.5.1930">
    <property type="match status" value="1"/>
</dbReference>
<dbReference type="PROSITE" id="PS50112">
    <property type="entry name" value="PAS"/>
    <property type="match status" value="1"/>
</dbReference>
<feature type="coiled-coil region" evidence="4">
    <location>
        <begin position="30"/>
        <end position="57"/>
    </location>
</feature>
<keyword evidence="3" id="KW-0902">Two-component regulatory system</keyword>
<dbReference type="CDD" id="cd00130">
    <property type="entry name" value="PAS"/>
    <property type="match status" value="1"/>
</dbReference>
<keyword evidence="8" id="KW-1185">Reference proteome</keyword>
<evidence type="ECO:0000256" key="2">
    <source>
        <dbReference type="ARBA" id="ARBA00022777"/>
    </source>
</evidence>
<dbReference type="Pfam" id="PF00989">
    <property type="entry name" value="PAS"/>
    <property type="match status" value="1"/>
</dbReference>
<evidence type="ECO:0000259" key="6">
    <source>
        <dbReference type="PROSITE" id="PS50113"/>
    </source>
</evidence>
<dbReference type="GO" id="GO:0046983">
    <property type="term" value="F:protein dimerization activity"/>
    <property type="evidence" value="ECO:0007669"/>
    <property type="project" value="InterPro"/>
</dbReference>
<feature type="domain" description="PAS" evidence="5">
    <location>
        <begin position="57"/>
        <end position="127"/>
    </location>
</feature>
<dbReference type="CDD" id="cd16917">
    <property type="entry name" value="HATPase_UhpB-NarQ-NarX-like"/>
    <property type="match status" value="1"/>
</dbReference>
<comment type="caution">
    <text evidence="7">The sequence shown here is derived from an EMBL/GenBank/DDBJ whole genome shotgun (WGS) entry which is preliminary data.</text>
</comment>
<dbReference type="InterPro" id="IPR036890">
    <property type="entry name" value="HATPase_C_sf"/>
</dbReference>
<dbReference type="InterPro" id="IPR000700">
    <property type="entry name" value="PAS-assoc_C"/>
</dbReference>
<keyword evidence="2" id="KW-0418">Kinase</keyword>
<dbReference type="InterPro" id="IPR035965">
    <property type="entry name" value="PAS-like_dom_sf"/>
</dbReference>
<dbReference type="Pfam" id="PF02518">
    <property type="entry name" value="HATPase_c"/>
    <property type="match status" value="1"/>
</dbReference>
<dbReference type="EMBL" id="VFPQ01000001">
    <property type="protein sequence ID" value="TQM77225.1"/>
    <property type="molecule type" value="Genomic_DNA"/>
</dbReference>
<evidence type="ECO:0000256" key="3">
    <source>
        <dbReference type="ARBA" id="ARBA00023012"/>
    </source>
</evidence>
<keyword evidence="1" id="KW-0808">Transferase</keyword>
<gene>
    <name evidence="7" type="ORF">FHX40_3982</name>
</gene>
<dbReference type="InterPro" id="IPR013767">
    <property type="entry name" value="PAS_fold"/>
</dbReference>
<dbReference type="GO" id="GO:0000155">
    <property type="term" value="F:phosphorelay sensor kinase activity"/>
    <property type="evidence" value="ECO:0007669"/>
    <property type="project" value="InterPro"/>
</dbReference>
<dbReference type="Pfam" id="PF07730">
    <property type="entry name" value="HisKA_3"/>
    <property type="match status" value="1"/>
</dbReference>
<dbReference type="InterPro" id="IPR001610">
    <property type="entry name" value="PAC"/>
</dbReference>
<dbReference type="PANTHER" id="PTHR24421">
    <property type="entry name" value="NITRATE/NITRITE SENSOR PROTEIN NARX-RELATED"/>
    <property type="match status" value="1"/>
</dbReference>
<dbReference type="Gene3D" id="3.30.565.10">
    <property type="entry name" value="Histidine kinase-like ATPase, C-terminal domain"/>
    <property type="match status" value="1"/>
</dbReference>
<feature type="domain" description="PAC" evidence="6">
    <location>
        <begin position="130"/>
        <end position="182"/>
    </location>
</feature>
<name>A0A543J317_9ACTN</name>
<dbReference type="SUPFAM" id="SSF55874">
    <property type="entry name" value="ATPase domain of HSP90 chaperone/DNA topoisomerase II/histidine kinase"/>
    <property type="match status" value="1"/>
</dbReference>
<dbReference type="GO" id="GO:0016020">
    <property type="term" value="C:membrane"/>
    <property type="evidence" value="ECO:0007669"/>
    <property type="project" value="InterPro"/>
</dbReference>
<evidence type="ECO:0000259" key="5">
    <source>
        <dbReference type="PROSITE" id="PS50112"/>
    </source>
</evidence>
<evidence type="ECO:0000313" key="8">
    <source>
        <dbReference type="Proteomes" id="UP000319213"/>
    </source>
</evidence>
<dbReference type="SMART" id="SM00086">
    <property type="entry name" value="PAC"/>
    <property type="match status" value="1"/>
</dbReference>
<evidence type="ECO:0000256" key="1">
    <source>
        <dbReference type="ARBA" id="ARBA00022679"/>
    </source>
</evidence>
<accession>A0A543J317</accession>
<dbReference type="GO" id="GO:0006355">
    <property type="term" value="P:regulation of DNA-templated transcription"/>
    <property type="evidence" value="ECO:0007669"/>
    <property type="project" value="InterPro"/>
</dbReference>
<dbReference type="OrthoDB" id="5241249at2"/>
<dbReference type="SUPFAM" id="SSF55785">
    <property type="entry name" value="PYP-like sensor domain (PAS domain)"/>
    <property type="match status" value="1"/>
</dbReference>
<dbReference type="NCBIfam" id="TIGR00229">
    <property type="entry name" value="sensory_box"/>
    <property type="match status" value="1"/>
</dbReference>
<reference evidence="7 8" key="1">
    <citation type="submission" date="2019-06" db="EMBL/GenBank/DDBJ databases">
        <title>Sequencing the genomes of 1000 actinobacteria strains.</title>
        <authorList>
            <person name="Klenk H.-P."/>
        </authorList>
    </citation>
    <scope>NUCLEOTIDE SEQUENCE [LARGE SCALE GENOMIC DNA]</scope>
    <source>
        <strain evidence="7 8">DSM 43186</strain>
    </source>
</reference>
<dbReference type="PROSITE" id="PS50113">
    <property type="entry name" value="PAC"/>
    <property type="match status" value="1"/>
</dbReference>
<dbReference type="Gene3D" id="3.30.450.20">
    <property type="entry name" value="PAS domain"/>
    <property type="match status" value="1"/>
</dbReference>
<dbReference type="SMART" id="SM00387">
    <property type="entry name" value="HATPase_c"/>
    <property type="match status" value="1"/>
</dbReference>
<dbReference type="InterPro" id="IPR000014">
    <property type="entry name" value="PAS"/>
</dbReference>
<dbReference type="Proteomes" id="UP000319213">
    <property type="component" value="Unassembled WGS sequence"/>
</dbReference>
<dbReference type="InterPro" id="IPR011712">
    <property type="entry name" value="Sig_transdc_His_kin_sub3_dim/P"/>
</dbReference>
<protein>
    <submittedName>
        <fullName evidence="7">PAS domain S-box-containing protein</fullName>
    </submittedName>
</protein>
<evidence type="ECO:0000313" key="7">
    <source>
        <dbReference type="EMBL" id="TQM77225.1"/>
    </source>
</evidence>
<organism evidence="7 8">
    <name type="scientific">Thermopolyspora flexuosa</name>
    <dbReference type="NCBI Taxonomy" id="103836"/>
    <lineage>
        <taxon>Bacteria</taxon>
        <taxon>Bacillati</taxon>
        <taxon>Actinomycetota</taxon>
        <taxon>Actinomycetes</taxon>
        <taxon>Streptosporangiales</taxon>
        <taxon>Streptosporangiaceae</taxon>
        <taxon>Thermopolyspora</taxon>
    </lineage>
</organism>
<dbReference type="InterPro" id="IPR003594">
    <property type="entry name" value="HATPase_dom"/>
</dbReference>